<comment type="caution">
    <text evidence="2">The sequence shown here is derived from an EMBL/GenBank/DDBJ whole genome shotgun (WGS) entry which is preliminary data.</text>
</comment>
<proteinExistence type="predicted"/>
<reference evidence="3" key="1">
    <citation type="submission" date="2017-03" db="EMBL/GenBank/DDBJ databases">
        <title>Phytopthora megakarya and P. palmivora, two closely related causual agents of cacao black pod achieved similar genome size and gene model numbers by different mechanisms.</title>
        <authorList>
            <person name="Ali S."/>
            <person name="Shao J."/>
            <person name="Larry D.J."/>
            <person name="Kronmiller B."/>
            <person name="Shen D."/>
            <person name="Strem M.D."/>
            <person name="Melnick R.L."/>
            <person name="Guiltinan M.J."/>
            <person name="Tyler B.M."/>
            <person name="Meinhardt L.W."/>
            <person name="Bailey B.A."/>
        </authorList>
    </citation>
    <scope>NUCLEOTIDE SEQUENCE [LARGE SCALE GENOMIC DNA]</scope>
    <source>
        <strain evidence="3">zdho120</strain>
    </source>
</reference>
<evidence type="ECO:0000313" key="2">
    <source>
        <dbReference type="EMBL" id="OWZ04913.1"/>
    </source>
</evidence>
<keyword evidence="1" id="KW-0812">Transmembrane</keyword>
<feature type="transmembrane region" description="Helical" evidence="1">
    <location>
        <begin position="60"/>
        <end position="84"/>
    </location>
</feature>
<gene>
    <name evidence="2" type="ORF">PHMEG_00023099</name>
</gene>
<protein>
    <submittedName>
        <fullName evidence="2">Uncharacterized protein</fullName>
    </submittedName>
</protein>
<organism evidence="2 3">
    <name type="scientific">Phytophthora megakarya</name>
    <dbReference type="NCBI Taxonomy" id="4795"/>
    <lineage>
        <taxon>Eukaryota</taxon>
        <taxon>Sar</taxon>
        <taxon>Stramenopiles</taxon>
        <taxon>Oomycota</taxon>
        <taxon>Peronosporomycetes</taxon>
        <taxon>Peronosporales</taxon>
        <taxon>Peronosporaceae</taxon>
        <taxon>Phytophthora</taxon>
    </lineage>
</organism>
<evidence type="ECO:0000256" key="1">
    <source>
        <dbReference type="SAM" id="Phobius"/>
    </source>
</evidence>
<evidence type="ECO:0000313" key="3">
    <source>
        <dbReference type="Proteomes" id="UP000198211"/>
    </source>
</evidence>
<dbReference type="Proteomes" id="UP000198211">
    <property type="component" value="Unassembled WGS sequence"/>
</dbReference>
<keyword evidence="1" id="KW-1133">Transmembrane helix</keyword>
<name>A0A225VHN5_9STRA</name>
<accession>A0A225VHN5</accession>
<keyword evidence="3" id="KW-1185">Reference proteome</keyword>
<dbReference type="EMBL" id="NBNE01004710">
    <property type="protein sequence ID" value="OWZ04913.1"/>
    <property type="molecule type" value="Genomic_DNA"/>
</dbReference>
<sequence length="85" mass="9068">MQNDKFLMGEVRSSPVLGKLRSSLHKSPSKKLSVADVQNIGVATMKSMKSTEKWYHSPGYAVLVGVILVIMAVVGPALLVGSIAN</sequence>
<keyword evidence="1" id="KW-0472">Membrane</keyword>
<dbReference type="AlphaFoldDB" id="A0A225VHN5"/>